<feature type="transmembrane region" description="Helical" evidence="10">
    <location>
        <begin position="91"/>
        <end position="112"/>
    </location>
</feature>
<keyword evidence="2" id="KW-1003">Cell membrane</keyword>
<evidence type="ECO:0000256" key="6">
    <source>
        <dbReference type="ARBA" id="ARBA00022989"/>
    </source>
</evidence>
<dbReference type="Proteomes" id="UP000019118">
    <property type="component" value="Unassembled WGS sequence"/>
</dbReference>
<keyword evidence="9" id="KW-0807">Transducer</keyword>
<dbReference type="AlphaFoldDB" id="A0AAR5QAI8"/>
<keyword evidence="3" id="KW-0716">Sensory transduction</keyword>
<evidence type="ECO:0000313" key="12">
    <source>
        <dbReference type="Proteomes" id="UP000019118"/>
    </source>
</evidence>
<evidence type="ECO:0000256" key="4">
    <source>
        <dbReference type="ARBA" id="ARBA00022692"/>
    </source>
</evidence>
<reference evidence="11" key="2">
    <citation type="submission" date="2024-08" db="UniProtKB">
        <authorList>
            <consortium name="EnsemblMetazoa"/>
        </authorList>
    </citation>
    <scope>IDENTIFICATION</scope>
</reference>
<sequence>MFAGQLRMFERLFIVDTSNISDQTAGLLVYIKHKINAMFVAMIVASLATTGVNVYFWCQDRDQIMLTSKLLTDYFSPGSIIVKLFNFIETFADIIACIPTVTIPAYFIYLFYHVEVQLLLLTDYVRSLHNEHERTFTNKMGLSTENYHSISNSVKKIVKWHLEIKQYNYEIFAINQMVHFLYICTGLLVSIFSLFSLFSPNGNALQIGITLISFALFAYIPCDTAEDYEEFSMHLSEAIYDLDWYNWDVKCQKLYLMLITHTTKGIQVTIFMLFGINKELLKKVSRY</sequence>
<evidence type="ECO:0008006" key="13">
    <source>
        <dbReference type="Google" id="ProtNLM"/>
    </source>
</evidence>
<keyword evidence="5" id="KW-0552">Olfaction</keyword>
<dbReference type="PANTHER" id="PTHR21137">
    <property type="entry name" value="ODORANT RECEPTOR"/>
    <property type="match status" value="1"/>
</dbReference>
<dbReference type="GO" id="GO:0004984">
    <property type="term" value="F:olfactory receptor activity"/>
    <property type="evidence" value="ECO:0007669"/>
    <property type="project" value="InterPro"/>
</dbReference>
<dbReference type="PANTHER" id="PTHR21137:SF35">
    <property type="entry name" value="ODORANT RECEPTOR 19A-RELATED"/>
    <property type="match status" value="1"/>
</dbReference>
<dbReference type="GO" id="GO:0005549">
    <property type="term" value="F:odorant binding"/>
    <property type="evidence" value="ECO:0007669"/>
    <property type="project" value="InterPro"/>
</dbReference>
<feature type="transmembrane region" description="Helical" evidence="10">
    <location>
        <begin position="177"/>
        <end position="197"/>
    </location>
</feature>
<evidence type="ECO:0000256" key="9">
    <source>
        <dbReference type="ARBA" id="ARBA00023224"/>
    </source>
</evidence>
<protein>
    <recommendedName>
        <fullName evidence="13">Odorant receptor</fullName>
    </recommendedName>
</protein>
<dbReference type="Pfam" id="PF02949">
    <property type="entry name" value="7tm_6"/>
    <property type="match status" value="1"/>
</dbReference>
<proteinExistence type="predicted"/>
<keyword evidence="6 10" id="KW-1133">Transmembrane helix</keyword>
<evidence type="ECO:0000256" key="1">
    <source>
        <dbReference type="ARBA" id="ARBA00004651"/>
    </source>
</evidence>
<dbReference type="GO" id="GO:0007165">
    <property type="term" value="P:signal transduction"/>
    <property type="evidence" value="ECO:0007669"/>
    <property type="project" value="UniProtKB-KW"/>
</dbReference>
<keyword evidence="8" id="KW-0675">Receptor</keyword>
<evidence type="ECO:0000256" key="3">
    <source>
        <dbReference type="ARBA" id="ARBA00022606"/>
    </source>
</evidence>
<organism evidence="11 12">
    <name type="scientific">Dendroctonus ponderosae</name>
    <name type="common">Mountain pine beetle</name>
    <dbReference type="NCBI Taxonomy" id="77166"/>
    <lineage>
        <taxon>Eukaryota</taxon>
        <taxon>Metazoa</taxon>
        <taxon>Ecdysozoa</taxon>
        <taxon>Arthropoda</taxon>
        <taxon>Hexapoda</taxon>
        <taxon>Insecta</taxon>
        <taxon>Pterygota</taxon>
        <taxon>Neoptera</taxon>
        <taxon>Endopterygota</taxon>
        <taxon>Coleoptera</taxon>
        <taxon>Polyphaga</taxon>
        <taxon>Cucujiformia</taxon>
        <taxon>Curculionidae</taxon>
        <taxon>Scolytinae</taxon>
        <taxon>Dendroctonus</taxon>
    </lineage>
</organism>
<keyword evidence="4 10" id="KW-0812">Transmembrane</keyword>
<keyword evidence="7 10" id="KW-0472">Membrane</keyword>
<feature type="transmembrane region" description="Helical" evidence="10">
    <location>
        <begin position="37"/>
        <end position="58"/>
    </location>
</feature>
<keyword evidence="12" id="KW-1185">Reference proteome</keyword>
<feature type="transmembrane region" description="Helical" evidence="10">
    <location>
        <begin position="204"/>
        <end position="221"/>
    </location>
</feature>
<evidence type="ECO:0000256" key="2">
    <source>
        <dbReference type="ARBA" id="ARBA00022475"/>
    </source>
</evidence>
<comment type="subcellular location">
    <subcellularLocation>
        <location evidence="1">Cell membrane</location>
        <topology evidence="1">Multi-pass membrane protein</topology>
    </subcellularLocation>
</comment>
<reference evidence="12" key="1">
    <citation type="journal article" date="2013" name="Genome Biol.">
        <title>Draft genome of the mountain pine beetle, Dendroctonus ponderosae Hopkins, a major forest pest.</title>
        <authorList>
            <person name="Keeling C.I."/>
            <person name="Yuen M.M."/>
            <person name="Liao N.Y."/>
            <person name="Docking T.R."/>
            <person name="Chan S.K."/>
            <person name="Taylor G.A."/>
            <person name="Palmquist D.L."/>
            <person name="Jackman S.D."/>
            <person name="Nguyen A."/>
            <person name="Li M."/>
            <person name="Henderson H."/>
            <person name="Janes J.K."/>
            <person name="Zhao Y."/>
            <person name="Pandoh P."/>
            <person name="Moore R."/>
            <person name="Sperling F.A."/>
            <person name="Huber D.P."/>
            <person name="Birol I."/>
            <person name="Jones S.J."/>
            <person name="Bohlmann J."/>
        </authorList>
    </citation>
    <scope>NUCLEOTIDE SEQUENCE</scope>
</reference>
<evidence type="ECO:0000256" key="8">
    <source>
        <dbReference type="ARBA" id="ARBA00023170"/>
    </source>
</evidence>
<name>A0AAR5QAI8_DENPD</name>
<evidence type="ECO:0000256" key="5">
    <source>
        <dbReference type="ARBA" id="ARBA00022725"/>
    </source>
</evidence>
<evidence type="ECO:0000256" key="10">
    <source>
        <dbReference type="SAM" id="Phobius"/>
    </source>
</evidence>
<dbReference type="GO" id="GO:0005886">
    <property type="term" value="C:plasma membrane"/>
    <property type="evidence" value="ECO:0007669"/>
    <property type="project" value="UniProtKB-SubCell"/>
</dbReference>
<accession>A0AAR5QAI8</accession>
<dbReference type="EnsemblMetazoa" id="XM_019914656.1">
    <property type="protein sequence ID" value="XP_019770215.1"/>
    <property type="gene ID" value="LOC109544464"/>
</dbReference>
<evidence type="ECO:0000256" key="7">
    <source>
        <dbReference type="ARBA" id="ARBA00023136"/>
    </source>
</evidence>
<feature type="transmembrane region" description="Helical" evidence="10">
    <location>
        <begin position="254"/>
        <end position="276"/>
    </location>
</feature>
<dbReference type="InterPro" id="IPR004117">
    <property type="entry name" value="7tm6_olfct_rcpt"/>
</dbReference>
<evidence type="ECO:0000313" key="11">
    <source>
        <dbReference type="EnsemblMetazoa" id="XP_019770215.1"/>
    </source>
</evidence>